<reference evidence="2" key="1">
    <citation type="journal article" date="2019" name="Int. J. Syst. Evol. Microbiol.">
        <title>The Global Catalogue of Microorganisms (GCM) 10K type strain sequencing project: providing services to taxonomists for standard genome sequencing and annotation.</title>
        <authorList>
            <consortium name="The Broad Institute Genomics Platform"/>
            <consortium name="The Broad Institute Genome Sequencing Center for Infectious Disease"/>
            <person name="Wu L."/>
            <person name="Ma J."/>
        </authorList>
    </citation>
    <scope>NUCLEOTIDE SEQUENCE [LARGE SCALE GENOMIC DNA]</scope>
    <source>
        <strain evidence="2">CCUG 54527</strain>
    </source>
</reference>
<evidence type="ECO:0000313" key="1">
    <source>
        <dbReference type="EMBL" id="MFC6039957.1"/>
    </source>
</evidence>
<comment type="caution">
    <text evidence="1">The sequence shown here is derived from an EMBL/GenBank/DDBJ whole genome shotgun (WGS) entry which is preliminary data.</text>
</comment>
<dbReference type="PANTHER" id="PTHR34822">
    <property type="entry name" value="GRPB DOMAIN PROTEIN (AFU_ORTHOLOGUE AFUA_1G01530)"/>
    <property type="match status" value="1"/>
</dbReference>
<accession>A0ABW1L9S6</accession>
<sequence length="180" mass="20929">MKLGLTKDEVKLVPYDDKWKNGFLRVKREIIKHTNLDSVCIQHVGSTAIVAIMAKPILDMVVGVGDINHDNNKIIISGLKKAGFLRLAVEKPSEIVFAKFADDTYQVKTHFIHLVDFEKELWNNLIFFRDYLNSNEAVRSEYYNLKVDYVQNNTSGIAEYTDHKEEFVKRIYSERLKLEF</sequence>
<gene>
    <name evidence="1" type="ORF">ACFPYN_11045</name>
</gene>
<dbReference type="InterPro" id="IPR043519">
    <property type="entry name" value="NT_sf"/>
</dbReference>
<dbReference type="Gene3D" id="3.30.460.10">
    <property type="entry name" value="Beta Polymerase, domain 2"/>
    <property type="match status" value="1"/>
</dbReference>
<dbReference type="Proteomes" id="UP001596170">
    <property type="component" value="Unassembled WGS sequence"/>
</dbReference>
<dbReference type="Pfam" id="PF04229">
    <property type="entry name" value="GrpB"/>
    <property type="match status" value="1"/>
</dbReference>
<dbReference type="RefSeq" id="WP_377734169.1">
    <property type="nucleotide sequence ID" value="NZ_JBHSRI010000018.1"/>
</dbReference>
<evidence type="ECO:0000313" key="2">
    <source>
        <dbReference type="Proteomes" id="UP001596170"/>
    </source>
</evidence>
<name>A0ABW1L9S6_9BACL</name>
<keyword evidence="2" id="KW-1185">Reference proteome</keyword>
<dbReference type="SUPFAM" id="SSF81301">
    <property type="entry name" value="Nucleotidyltransferase"/>
    <property type="match status" value="1"/>
</dbReference>
<protein>
    <submittedName>
        <fullName evidence="1">GrpB family protein</fullName>
    </submittedName>
</protein>
<dbReference type="EMBL" id="JBHSRI010000018">
    <property type="protein sequence ID" value="MFC6039957.1"/>
    <property type="molecule type" value="Genomic_DNA"/>
</dbReference>
<proteinExistence type="predicted"/>
<organism evidence="1 2">
    <name type="scientific">Paenisporosarcina macmurdoensis</name>
    <dbReference type="NCBI Taxonomy" id="212659"/>
    <lineage>
        <taxon>Bacteria</taxon>
        <taxon>Bacillati</taxon>
        <taxon>Bacillota</taxon>
        <taxon>Bacilli</taxon>
        <taxon>Bacillales</taxon>
        <taxon>Caryophanaceae</taxon>
        <taxon>Paenisporosarcina</taxon>
    </lineage>
</organism>
<dbReference type="InterPro" id="IPR007344">
    <property type="entry name" value="GrpB/CoaE"/>
</dbReference>
<dbReference type="PANTHER" id="PTHR34822:SF1">
    <property type="entry name" value="GRPB FAMILY PROTEIN"/>
    <property type="match status" value="1"/>
</dbReference>